<dbReference type="OrthoDB" id="17725at2759"/>
<evidence type="ECO:0000256" key="1">
    <source>
        <dbReference type="ARBA" id="ARBA00004651"/>
    </source>
</evidence>
<dbReference type="Pfam" id="PF01794">
    <property type="entry name" value="Ferric_reduct"/>
    <property type="match status" value="1"/>
</dbReference>
<evidence type="ECO:0000256" key="2">
    <source>
        <dbReference type="ARBA" id="ARBA00006278"/>
    </source>
</evidence>
<keyword evidence="9" id="KW-0560">Oxidoreductase</keyword>
<keyword evidence="8 14" id="KW-1133">Transmembrane helix</keyword>
<feature type="transmembrane region" description="Helical" evidence="14">
    <location>
        <begin position="204"/>
        <end position="222"/>
    </location>
</feature>
<keyword evidence="17" id="KW-1185">Reference proteome</keyword>
<dbReference type="InParanoid" id="A0A067N0T9"/>
<evidence type="ECO:0000256" key="5">
    <source>
        <dbReference type="ARBA" id="ARBA00022475"/>
    </source>
</evidence>
<dbReference type="GO" id="GO:0006879">
    <property type="term" value="P:intracellular iron ion homeostasis"/>
    <property type="evidence" value="ECO:0007669"/>
    <property type="project" value="TreeGrafter"/>
</dbReference>
<evidence type="ECO:0000256" key="8">
    <source>
        <dbReference type="ARBA" id="ARBA00022989"/>
    </source>
</evidence>
<sequence>MPAVGSRDPARLAASAPAQVSDSTLVVYADVVLLFALLFFALCALPRVLARYAHRPAWASGWRIRKRPSALVRKHLIAPFSPYASEATLSRNGSITKEMKSPSKEFLSAPPHFPAWSSLLHPLSTCLSRRFFGRAIGRALLLASYTALMAVAMFYKSDPVTNVRRAGYVALSQYPIVFALGAKNSLVGILVAKGHEKIHWLHRFVGRAIFLATLFHIVGYLVKWTKSGSLTTNMKQIYVIWGIVALGFLSVLAALSASAMRTRAYNVFYYSHIFGAIGLLISTCYHVPQAIPWAIVSLLIYLLDLLLRCCKSHFVAASITAIPEMGCTRIVIPTLYTGWRAGQHVRLRVLCSRDVMWMDAPHPFTIASVHGKSGAEGRGLVLYCKKAGDWTNKLYALANGGTTAGALENEGYGGGREVNLLVEGPYGGPGNAVLSSFSAALIVVGGSGITFGLPVLQEAFQSILYAQSHLRIIEFIWVVQESTSIQPLVSEFSSLLQRSPTILGLDLSITVHYTRASSHPAPLKLPRRLVLRPGRPQSQGSVDAIISRTSGLKVGGKNGVVVAACGPRGLVESFRLAEQSVDWHSRRRVGGLEFITETFEW</sequence>
<name>A0A067N0T9_BOTB1</name>
<dbReference type="GO" id="GO:0006826">
    <property type="term" value="P:iron ion transport"/>
    <property type="evidence" value="ECO:0007669"/>
    <property type="project" value="TreeGrafter"/>
</dbReference>
<keyword evidence="12" id="KW-0325">Glycoprotein</keyword>
<dbReference type="GO" id="GO:0052851">
    <property type="term" value="F:ferric-chelate reductase (NADPH) activity"/>
    <property type="evidence" value="ECO:0007669"/>
    <property type="project" value="UniProtKB-EC"/>
</dbReference>
<dbReference type="EMBL" id="KL198024">
    <property type="protein sequence ID" value="KDQ17366.1"/>
    <property type="molecule type" value="Genomic_DNA"/>
</dbReference>
<dbReference type="SFLD" id="SFLDG01168">
    <property type="entry name" value="Ferric_reductase_subgroup_(FRE"/>
    <property type="match status" value="1"/>
</dbReference>
<evidence type="ECO:0000256" key="13">
    <source>
        <dbReference type="ARBA" id="ARBA00048483"/>
    </source>
</evidence>
<protein>
    <recommendedName>
        <fullName evidence="3">ferric-chelate reductase (NADPH)</fullName>
        <ecNumber evidence="3">1.16.1.9</ecNumber>
    </recommendedName>
</protein>
<evidence type="ECO:0000256" key="10">
    <source>
        <dbReference type="ARBA" id="ARBA00023065"/>
    </source>
</evidence>
<dbReference type="FunCoup" id="A0A067N0T9">
    <property type="interactions" value="194"/>
</dbReference>
<dbReference type="InterPro" id="IPR051410">
    <property type="entry name" value="Ferric/Cupric_Reductase"/>
</dbReference>
<feature type="domain" description="FAD-binding FR-type" evidence="15">
    <location>
        <begin position="302"/>
        <end position="432"/>
    </location>
</feature>
<feature type="transmembrane region" description="Helical" evidence="14">
    <location>
        <begin position="25"/>
        <end position="45"/>
    </location>
</feature>
<feature type="transmembrane region" description="Helical" evidence="14">
    <location>
        <begin position="291"/>
        <end position="307"/>
    </location>
</feature>
<evidence type="ECO:0000256" key="14">
    <source>
        <dbReference type="SAM" id="Phobius"/>
    </source>
</evidence>
<feature type="transmembrane region" description="Helical" evidence="14">
    <location>
        <begin position="135"/>
        <end position="154"/>
    </location>
</feature>
<evidence type="ECO:0000256" key="12">
    <source>
        <dbReference type="ARBA" id="ARBA00023180"/>
    </source>
</evidence>
<dbReference type="PROSITE" id="PS51384">
    <property type="entry name" value="FAD_FR"/>
    <property type="match status" value="1"/>
</dbReference>
<dbReference type="SUPFAM" id="SSF63380">
    <property type="entry name" value="Riboflavin synthase domain-like"/>
    <property type="match status" value="1"/>
</dbReference>
<keyword evidence="10" id="KW-0406">Ion transport</keyword>
<dbReference type="Gene3D" id="3.40.50.80">
    <property type="entry name" value="Nucleotide-binding domain of ferredoxin-NADP reductase (FNR) module"/>
    <property type="match status" value="1"/>
</dbReference>
<evidence type="ECO:0000256" key="3">
    <source>
        <dbReference type="ARBA" id="ARBA00012668"/>
    </source>
</evidence>
<dbReference type="PANTHER" id="PTHR32361">
    <property type="entry name" value="FERRIC/CUPRIC REDUCTASE TRANSMEMBRANE COMPONENT"/>
    <property type="match status" value="1"/>
</dbReference>
<evidence type="ECO:0000256" key="4">
    <source>
        <dbReference type="ARBA" id="ARBA00022448"/>
    </source>
</evidence>
<evidence type="ECO:0000256" key="6">
    <source>
        <dbReference type="ARBA" id="ARBA00022692"/>
    </source>
</evidence>
<dbReference type="HOGENOM" id="CLU_017408_1_1_1"/>
<feature type="transmembrane region" description="Helical" evidence="14">
    <location>
        <begin position="267"/>
        <end position="285"/>
    </location>
</feature>
<dbReference type="GO" id="GO:0015677">
    <property type="term" value="P:copper ion import"/>
    <property type="evidence" value="ECO:0007669"/>
    <property type="project" value="TreeGrafter"/>
</dbReference>
<evidence type="ECO:0000256" key="11">
    <source>
        <dbReference type="ARBA" id="ARBA00023136"/>
    </source>
</evidence>
<keyword evidence="5" id="KW-1003">Cell membrane</keyword>
<organism evidence="16 17">
    <name type="scientific">Botryobasidium botryosum (strain FD-172 SS1)</name>
    <dbReference type="NCBI Taxonomy" id="930990"/>
    <lineage>
        <taxon>Eukaryota</taxon>
        <taxon>Fungi</taxon>
        <taxon>Dikarya</taxon>
        <taxon>Basidiomycota</taxon>
        <taxon>Agaricomycotina</taxon>
        <taxon>Agaricomycetes</taxon>
        <taxon>Cantharellales</taxon>
        <taxon>Botryobasidiaceae</taxon>
        <taxon>Botryobasidium</taxon>
    </lineage>
</organism>
<evidence type="ECO:0000256" key="7">
    <source>
        <dbReference type="ARBA" id="ARBA00022982"/>
    </source>
</evidence>
<dbReference type="InterPro" id="IPR017938">
    <property type="entry name" value="Riboflavin_synthase-like_b-brl"/>
</dbReference>
<dbReference type="GO" id="GO:0005886">
    <property type="term" value="C:plasma membrane"/>
    <property type="evidence" value="ECO:0007669"/>
    <property type="project" value="UniProtKB-SubCell"/>
</dbReference>
<proteinExistence type="inferred from homology"/>
<evidence type="ECO:0000313" key="16">
    <source>
        <dbReference type="EMBL" id="KDQ17366.1"/>
    </source>
</evidence>
<evidence type="ECO:0000313" key="17">
    <source>
        <dbReference type="Proteomes" id="UP000027195"/>
    </source>
</evidence>
<feature type="transmembrane region" description="Helical" evidence="14">
    <location>
        <begin position="174"/>
        <end position="192"/>
    </location>
</feature>
<dbReference type="InterPro" id="IPR013121">
    <property type="entry name" value="Fe_red_NAD-bd_6"/>
</dbReference>
<keyword evidence="7" id="KW-0249">Electron transport</keyword>
<comment type="similarity">
    <text evidence="2">Belongs to the ferric reductase (FRE) family.</text>
</comment>
<dbReference type="AlphaFoldDB" id="A0A067N0T9"/>
<dbReference type="EC" id="1.16.1.9" evidence="3"/>
<reference evidence="17" key="1">
    <citation type="journal article" date="2014" name="Proc. Natl. Acad. Sci. U.S.A.">
        <title>Extensive sampling of basidiomycete genomes demonstrates inadequacy of the white-rot/brown-rot paradigm for wood decay fungi.</title>
        <authorList>
            <person name="Riley R."/>
            <person name="Salamov A.A."/>
            <person name="Brown D.W."/>
            <person name="Nagy L.G."/>
            <person name="Floudas D."/>
            <person name="Held B.W."/>
            <person name="Levasseur A."/>
            <person name="Lombard V."/>
            <person name="Morin E."/>
            <person name="Otillar R."/>
            <person name="Lindquist E.A."/>
            <person name="Sun H."/>
            <person name="LaButti K.M."/>
            <person name="Schmutz J."/>
            <person name="Jabbour D."/>
            <person name="Luo H."/>
            <person name="Baker S.E."/>
            <person name="Pisabarro A.G."/>
            <person name="Walton J.D."/>
            <person name="Blanchette R.A."/>
            <person name="Henrissat B."/>
            <person name="Martin F."/>
            <person name="Cullen D."/>
            <person name="Hibbett D.S."/>
            <person name="Grigoriev I.V."/>
        </authorList>
    </citation>
    <scope>NUCLEOTIDE SEQUENCE [LARGE SCALE GENOMIC DNA]</scope>
    <source>
        <strain evidence="17">FD-172 SS1</strain>
    </source>
</reference>
<comment type="subcellular location">
    <subcellularLocation>
        <location evidence="1">Cell membrane</location>
        <topology evidence="1">Multi-pass membrane protein</topology>
    </subcellularLocation>
</comment>
<evidence type="ECO:0000256" key="9">
    <source>
        <dbReference type="ARBA" id="ARBA00023002"/>
    </source>
</evidence>
<dbReference type="PANTHER" id="PTHR32361:SF9">
    <property type="entry name" value="FERRIC REDUCTASE TRANSMEMBRANE COMPONENT 3-RELATED"/>
    <property type="match status" value="1"/>
</dbReference>
<dbReference type="InterPro" id="IPR013130">
    <property type="entry name" value="Fe3_Rdtase_TM_dom"/>
</dbReference>
<dbReference type="InterPro" id="IPR039261">
    <property type="entry name" value="FNR_nucleotide-bd"/>
</dbReference>
<dbReference type="CDD" id="cd06186">
    <property type="entry name" value="NOX_Duox_like_FAD_NADP"/>
    <property type="match status" value="1"/>
</dbReference>
<dbReference type="Pfam" id="PF08030">
    <property type="entry name" value="NAD_binding_6"/>
    <property type="match status" value="1"/>
</dbReference>
<dbReference type="Proteomes" id="UP000027195">
    <property type="component" value="Unassembled WGS sequence"/>
</dbReference>
<dbReference type="InterPro" id="IPR017927">
    <property type="entry name" value="FAD-bd_FR_type"/>
</dbReference>
<accession>A0A067N0T9</accession>
<dbReference type="STRING" id="930990.A0A067N0T9"/>
<keyword evidence="4" id="KW-0813">Transport</keyword>
<feature type="transmembrane region" description="Helical" evidence="14">
    <location>
        <begin position="237"/>
        <end position="255"/>
    </location>
</feature>
<dbReference type="InterPro" id="IPR013112">
    <property type="entry name" value="FAD-bd_8"/>
</dbReference>
<keyword evidence="6 14" id="KW-0812">Transmembrane</keyword>
<dbReference type="SFLD" id="SFLDS00052">
    <property type="entry name" value="Ferric_Reductase_Domain"/>
    <property type="match status" value="1"/>
</dbReference>
<gene>
    <name evidence="16" type="ORF">BOTBODRAFT_30178</name>
</gene>
<dbReference type="Pfam" id="PF08022">
    <property type="entry name" value="FAD_binding_8"/>
    <property type="match status" value="1"/>
</dbReference>
<keyword evidence="11 14" id="KW-0472">Membrane</keyword>
<comment type="catalytic activity">
    <reaction evidence="13">
        <text>2 a Fe(II)-siderophore + NADP(+) + H(+) = 2 a Fe(III)-siderophore + NADPH</text>
        <dbReference type="Rhea" id="RHEA:28795"/>
        <dbReference type="Rhea" id="RHEA-COMP:11342"/>
        <dbReference type="Rhea" id="RHEA-COMP:11344"/>
        <dbReference type="ChEBI" id="CHEBI:15378"/>
        <dbReference type="ChEBI" id="CHEBI:29033"/>
        <dbReference type="ChEBI" id="CHEBI:29034"/>
        <dbReference type="ChEBI" id="CHEBI:57783"/>
        <dbReference type="ChEBI" id="CHEBI:58349"/>
        <dbReference type="EC" id="1.16.1.9"/>
    </reaction>
</comment>
<evidence type="ECO:0000259" key="15">
    <source>
        <dbReference type="PROSITE" id="PS51384"/>
    </source>
</evidence>